<dbReference type="Pfam" id="PF03358">
    <property type="entry name" value="FMN_red"/>
    <property type="match status" value="1"/>
</dbReference>
<reference evidence="4 5" key="1">
    <citation type="submission" date="2015-09" db="EMBL/GenBank/DDBJ databases">
        <authorList>
            <consortium name="Pathogen Informatics"/>
        </authorList>
    </citation>
    <scope>NUCLEOTIDE SEQUENCE [LARGE SCALE GENOMIC DNA]</scope>
    <source>
        <strain evidence="4 5">2789STDY5834855</strain>
    </source>
</reference>
<evidence type="ECO:0000259" key="3">
    <source>
        <dbReference type="Pfam" id="PF03358"/>
    </source>
</evidence>
<dbReference type="SUPFAM" id="SSF52218">
    <property type="entry name" value="Flavoproteins"/>
    <property type="match status" value="1"/>
</dbReference>
<dbReference type="Gene3D" id="3.40.50.360">
    <property type="match status" value="1"/>
</dbReference>
<dbReference type="RefSeq" id="WP_055275853.1">
    <property type="nucleotide sequence ID" value="NZ_CYZV01000010.1"/>
</dbReference>
<dbReference type="OrthoDB" id="9805976at2"/>
<dbReference type="EC" id="1.-.-.-" evidence="4"/>
<feature type="domain" description="NADPH-dependent FMN reductase-like" evidence="3">
    <location>
        <begin position="4"/>
        <end position="122"/>
    </location>
</feature>
<dbReference type="GO" id="GO:0016491">
    <property type="term" value="F:oxidoreductase activity"/>
    <property type="evidence" value="ECO:0007669"/>
    <property type="project" value="UniProtKB-KW"/>
</dbReference>
<dbReference type="InterPro" id="IPR051796">
    <property type="entry name" value="ISF_SsuE-like"/>
</dbReference>
<organism evidence="4 5">
    <name type="scientific">Clostridium disporicum</name>
    <dbReference type="NCBI Taxonomy" id="84024"/>
    <lineage>
        <taxon>Bacteria</taxon>
        <taxon>Bacillati</taxon>
        <taxon>Bacillota</taxon>
        <taxon>Clostridia</taxon>
        <taxon>Eubacteriales</taxon>
        <taxon>Clostridiaceae</taxon>
        <taxon>Clostridium</taxon>
    </lineage>
</organism>
<keyword evidence="2" id="KW-0288">FMN</keyword>
<accession>A0A174BC71</accession>
<dbReference type="InterPro" id="IPR005025">
    <property type="entry name" value="FMN_Rdtase-like_dom"/>
</dbReference>
<dbReference type="PANTHER" id="PTHR43278:SF2">
    <property type="entry name" value="IRON-SULFUR FLAVOPROTEIN"/>
    <property type="match status" value="1"/>
</dbReference>
<dbReference type="PANTHER" id="PTHR43278">
    <property type="entry name" value="NAD(P)H-DEPENDENT FMN-CONTAINING OXIDOREDUCTASE YWQN-RELATED"/>
    <property type="match status" value="1"/>
</dbReference>
<protein>
    <submittedName>
        <fullName evidence="4">NADPH-dependent FMN reductase</fullName>
        <ecNumber evidence="4">1.-.-.-</ecNumber>
    </submittedName>
</protein>
<name>A0A174BC71_9CLOT</name>
<evidence type="ECO:0000256" key="2">
    <source>
        <dbReference type="ARBA" id="ARBA00022643"/>
    </source>
</evidence>
<gene>
    <name evidence="4" type="primary">ywqN_1</name>
    <name evidence="4" type="ORF">ERS852470_01135</name>
</gene>
<evidence type="ECO:0000313" key="5">
    <source>
        <dbReference type="Proteomes" id="UP000095558"/>
    </source>
</evidence>
<dbReference type="STRING" id="84024.ERS852471_02428"/>
<dbReference type="EMBL" id="CYZV01000010">
    <property type="protein sequence ID" value="CUN97350.1"/>
    <property type="molecule type" value="Genomic_DNA"/>
</dbReference>
<dbReference type="AlphaFoldDB" id="A0A174BC71"/>
<proteinExistence type="predicted"/>
<evidence type="ECO:0000256" key="1">
    <source>
        <dbReference type="ARBA" id="ARBA00022630"/>
    </source>
</evidence>
<dbReference type="Proteomes" id="UP000095558">
    <property type="component" value="Unassembled WGS sequence"/>
</dbReference>
<keyword evidence="1" id="KW-0285">Flavoprotein</keyword>
<evidence type="ECO:0000313" key="4">
    <source>
        <dbReference type="EMBL" id="CUN97350.1"/>
    </source>
</evidence>
<sequence length="179" mass="19925">MSKKVLILSSSPRKGGNSDLLCDEFMRGAKESGHDVEKIFIAQKKINYCMGCGVCNSTSKCVQHDDMAEILDKMVSADAIVLATPIYFYSMDGQLKTLIDRTVPRYTEIRNKDFYYIMTAADTNKDMLKRTVEAIRGFTEDCLSGAKEKGIIYGTGAWGKGEIKNTPQFLGAYEMGKNI</sequence>
<dbReference type="InterPro" id="IPR029039">
    <property type="entry name" value="Flavoprotein-like_sf"/>
</dbReference>
<keyword evidence="4" id="KW-0560">Oxidoreductase</keyword>